<feature type="coiled-coil region" evidence="1">
    <location>
        <begin position="384"/>
        <end position="424"/>
    </location>
</feature>
<feature type="domain" description="ABC-three component systems C-terminal" evidence="3">
    <location>
        <begin position="279"/>
        <end position="405"/>
    </location>
</feature>
<comment type="caution">
    <text evidence="4">The sequence shown here is derived from an EMBL/GenBank/DDBJ whole genome shotgun (WGS) entry which is preliminary data.</text>
</comment>
<evidence type="ECO:0000256" key="1">
    <source>
        <dbReference type="SAM" id="Coils"/>
    </source>
</evidence>
<dbReference type="InterPro" id="IPR027417">
    <property type="entry name" value="P-loop_NTPase"/>
</dbReference>
<reference evidence="4 5" key="1">
    <citation type="submission" date="2024-04" db="EMBL/GenBank/DDBJ databases">
        <title>Polymorphospora sp. isolated from Baiyangdian Lake in Xiong'an New Area.</title>
        <authorList>
            <person name="Zhang X."/>
            <person name="Liu J."/>
        </authorList>
    </citation>
    <scope>NUCLEOTIDE SEQUENCE [LARGE SCALE GENOMIC DNA]</scope>
    <source>
        <strain evidence="4 5">2-325</strain>
    </source>
</reference>
<feature type="domain" description="DUF2326" evidence="2">
    <location>
        <begin position="444"/>
        <end position="580"/>
    </location>
</feature>
<sequence length="580" mass="65725">MLRQLGADDPRFRTLSFHPGLNILVADITPGSRDTDSRNGAGKSSMIELLHFLLGERADASTLPARPELRGIEFTLSLDWPQLTKPLQVRRMGSRPGWVHLDPLPPATDRGQLELNTGHLRLGEWQRLIERDLFSLPGEHAGISGRSLVSFLIRRTSSNGYNAAVRSHGRQSDADATTNLAYLFGLDWHLADRYRLLKARDTARTQMQKAAQDPLLGRIIGKVADLRSEIALAERRVRDLERQISEFRVVPQYERLREQADALDQQIRQLRARDVVDRRNLQDLEHALQETTDPDVSYLEPVYAELGVLLNDQVRRRFDEVQAFHESVVRNRRRYLDEEAATIRQRLAQSETDRQRLGDQLAATLRTLQEGGALEALTTLQQVLAQQQALLSALRHRYEAAQALEATKREITQARLTLQQEMDRDIEDRRGFIDEATVMFSEFARRLYGPGRTAHLKFEAGDKSLRIDPHIDSDNSAGISSMVIFCFDLTLSVLATRAGRAPGILVHDSHLFDGVDDRQLAAALSLAAEVTAREGLQYIVTLNSDDLDKARRRNFVADEFLLSQRLTDRYNDGGLFGFRF</sequence>
<evidence type="ECO:0000259" key="3">
    <source>
        <dbReference type="Pfam" id="PF20275"/>
    </source>
</evidence>
<dbReference type="Proteomes" id="UP001582793">
    <property type="component" value="Unassembled WGS sequence"/>
</dbReference>
<protein>
    <submittedName>
        <fullName evidence="4">ABC-three component system protein</fullName>
    </submittedName>
</protein>
<dbReference type="SUPFAM" id="SSF52540">
    <property type="entry name" value="P-loop containing nucleoside triphosphate hydrolases"/>
    <property type="match status" value="1"/>
</dbReference>
<organism evidence="4 5">
    <name type="scientific">Polymorphospora lycopeni</name>
    <dbReference type="NCBI Taxonomy" id="3140240"/>
    <lineage>
        <taxon>Bacteria</taxon>
        <taxon>Bacillati</taxon>
        <taxon>Actinomycetota</taxon>
        <taxon>Actinomycetes</taxon>
        <taxon>Micromonosporales</taxon>
        <taxon>Micromonosporaceae</taxon>
        <taxon>Polymorphospora</taxon>
    </lineage>
</organism>
<feature type="coiled-coil region" evidence="1">
    <location>
        <begin position="223"/>
        <end position="273"/>
    </location>
</feature>
<dbReference type="InterPro" id="IPR018760">
    <property type="entry name" value="DUF2326"/>
</dbReference>
<dbReference type="InterPro" id="IPR046919">
    <property type="entry name" value="ABC-3C_CTD10"/>
</dbReference>
<evidence type="ECO:0000259" key="2">
    <source>
        <dbReference type="Pfam" id="PF10088"/>
    </source>
</evidence>
<dbReference type="Pfam" id="PF10088">
    <property type="entry name" value="DUF2326"/>
    <property type="match status" value="1"/>
</dbReference>
<proteinExistence type="predicted"/>
<evidence type="ECO:0000313" key="5">
    <source>
        <dbReference type="Proteomes" id="UP001582793"/>
    </source>
</evidence>
<name>A0ABV5D245_9ACTN</name>
<gene>
    <name evidence="4" type="ORF">AAFH96_35455</name>
</gene>
<accession>A0ABV5D245</accession>
<keyword evidence="1" id="KW-0175">Coiled coil</keyword>
<dbReference type="Pfam" id="PF20275">
    <property type="entry name" value="CTD10"/>
    <property type="match status" value="1"/>
</dbReference>
<dbReference type="EMBL" id="JBCGDC010000226">
    <property type="protein sequence ID" value="MFB6398333.1"/>
    <property type="molecule type" value="Genomic_DNA"/>
</dbReference>
<dbReference type="Gene3D" id="3.40.50.300">
    <property type="entry name" value="P-loop containing nucleotide triphosphate hydrolases"/>
    <property type="match status" value="1"/>
</dbReference>
<dbReference type="RefSeq" id="WP_375737133.1">
    <property type="nucleotide sequence ID" value="NZ_JBCGDC010000226.1"/>
</dbReference>
<evidence type="ECO:0000313" key="4">
    <source>
        <dbReference type="EMBL" id="MFB6398333.1"/>
    </source>
</evidence>
<keyword evidence="5" id="KW-1185">Reference proteome</keyword>